<dbReference type="EMBL" id="UPPP01000127">
    <property type="protein sequence ID" value="VBB09502.1"/>
    <property type="molecule type" value="Genomic_DNA"/>
</dbReference>
<evidence type="ECO:0000313" key="3">
    <source>
        <dbReference type="Proteomes" id="UP000277811"/>
    </source>
</evidence>
<dbReference type="AlphaFoldDB" id="A0A498RHD8"/>
<dbReference type="PIRSF" id="PIRSF038321">
    <property type="entry name" value="PTS_glc_srb_IIC"/>
    <property type="match status" value="1"/>
</dbReference>
<protein>
    <submittedName>
        <fullName evidence="2">Eii-gut: pts system glucitol/sorbitol-specific iic component</fullName>
    </submittedName>
</protein>
<proteinExistence type="predicted"/>
<keyword evidence="1" id="KW-0812">Transmembrane</keyword>
<reference evidence="2 3" key="1">
    <citation type="submission" date="2018-06" db="EMBL/GenBank/DDBJ databases">
        <authorList>
            <person name="Strepis N."/>
        </authorList>
    </citation>
    <scope>NUCLEOTIDE SEQUENCE [LARGE SCALE GENOMIC DNA]</scope>
    <source>
        <strain evidence="2">LUCI</strain>
    </source>
</reference>
<dbReference type="NCBIfam" id="TIGR00821">
    <property type="entry name" value="EII-GUT"/>
    <property type="match status" value="1"/>
</dbReference>
<feature type="transmembrane region" description="Helical" evidence="1">
    <location>
        <begin position="21"/>
        <end position="44"/>
    </location>
</feature>
<dbReference type="PANTHER" id="PTHR40399:SF1">
    <property type="entry name" value="PTS SYSTEM GLUCITOL_SORBITOL-SPECIFIC EIIC COMPONENT"/>
    <property type="match status" value="1"/>
</dbReference>
<keyword evidence="3" id="KW-1185">Reference proteome</keyword>
<feature type="transmembrane region" description="Helical" evidence="1">
    <location>
        <begin position="122"/>
        <end position="147"/>
    </location>
</feature>
<sequence>MDSLILLAKGFIGMFNEGGKVFVGMLTGIVPTLITLLVAMNALIRFVGQERIEKLAHLCAGNPISRYLILPVVGTFFFCNPMTLSLGKFMPEKYKPSYYAAGSFSCHTLNGLFPHVNPGELFVFLGIAAGITKLGLSTVDLAVRYFLVGVVTNFIRGWVTDYTTAYVERQQGIKLKAKIIAVQSNISA</sequence>
<keyword evidence="1" id="KW-1133">Transmembrane helix</keyword>
<dbReference type="Proteomes" id="UP000277811">
    <property type="component" value="Unassembled WGS sequence"/>
</dbReference>
<dbReference type="OrthoDB" id="9799765at2"/>
<dbReference type="RefSeq" id="WP_122630284.1">
    <property type="nucleotide sequence ID" value="NZ_UPPP01000127.1"/>
</dbReference>
<evidence type="ECO:0000256" key="1">
    <source>
        <dbReference type="SAM" id="Phobius"/>
    </source>
</evidence>
<accession>A0A498RHD8</accession>
<feature type="transmembrane region" description="Helical" evidence="1">
    <location>
        <begin position="64"/>
        <end position="86"/>
    </location>
</feature>
<dbReference type="GO" id="GO:0009401">
    <property type="term" value="P:phosphoenolpyruvate-dependent sugar phosphotransferase system"/>
    <property type="evidence" value="ECO:0007669"/>
    <property type="project" value="InterPro"/>
</dbReference>
<dbReference type="Pfam" id="PF03608">
    <property type="entry name" value="EII-GUT"/>
    <property type="match status" value="1"/>
</dbReference>
<organism evidence="2 3">
    <name type="scientific">Lucifera butyrica</name>
    <dbReference type="NCBI Taxonomy" id="1351585"/>
    <lineage>
        <taxon>Bacteria</taxon>
        <taxon>Bacillati</taxon>
        <taxon>Bacillota</taxon>
        <taxon>Negativicutes</taxon>
        <taxon>Veillonellales</taxon>
        <taxon>Veillonellaceae</taxon>
        <taxon>Lucifera</taxon>
    </lineage>
</organism>
<dbReference type="InterPro" id="IPR004699">
    <property type="entry name" value="PTS_IID_sorb"/>
</dbReference>
<dbReference type="PANTHER" id="PTHR40399">
    <property type="entry name" value="PTS SYSTEM GLUCITOL/SORBITOL-SPECIFIC EIIC COMPONENT"/>
    <property type="match status" value="1"/>
</dbReference>
<keyword evidence="1" id="KW-0472">Membrane</keyword>
<dbReference type="PROSITE" id="PS51107">
    <property type="entry name" value="PTS_EIIC_TYPE_5"/>
    <property type="match status" value="1"/>
</dbReference>
<name>A0A498RHD8_9FIRM</name>
<gene>
    <name evidence="2" type="ORF">LUCI_4797</name>
</gene>
<evidence type="ECO:0000313" key="2">
    <source>
        <dbReference type="EMBL" id="VBB09502.1"/>
    </source>
</evidence>
<dbReference type="GO" id="GO:0016020">
    <property type="term" value="C:membrane"/>
    <property type="evidence" value="ECO:0007669"/>
    <property type="project" value="InterPro"/>
</dbReference>